<organism evidence="2 3">
    <name type="scientific">Flavobacterium noncentrifugens</name>
    <dbReference type="NCBI Taxonomy" id="1128970"/>
    <lineage>
        <taxon>Bacteria</taxon>
        <taxon>Pseudomonadati</taxon>
        <taxon>Bacteroidota</taxon>
        <taxon>Flavobacteriia</taxon>
        <taxon>Flavobacteriales</taxon>
        <taxon>Flavobacteriaceae</taxon>
        <taxon>Flavobacterium</taxon>
    </lineage>
</organism>
<dbReference type="EMBL" id="FNEZ01000006">
    <property type="protein sequence ID" value="SDK40442.1"/>
    <property type="molecule type" value="Genomic_DNA"/>
</dbReference>
<keyword evidence="3" id="KW-1185">Reference proteome</keyword>
<evidence type="ECO:0000256" key="1">
    <source>
        <dbReference type="SAM" id="Coils"/>
    </source>
</evidence>
<keyword evidence="1" id="KW-0175">Coiled coil</keyword>
<proteinExistence type="predicted"/>
<dbReference type="Proteomes" id="UP000199580">
    <property type="component" value="Unassembled WGS sequence"/>
</dbReference>
<dbReference type="AlphaFoldDB" id="A0A1G9BLT3"/>
<evidence type="ECO:0000313" key="2">
    <source>
        <dbReference type="EMBL" id="SDK40442.1"/>
    </source>
</evidence>
<feature type="coiled-coil region" evidence="1">
    <location>
        <begin position="116"/>
        <end position="143"/>
    </location>
</feature>
<accession>A0A1G9BLT3</accession>
<name>A0A1G9BLT3_9FLAO</name>
<sequence>MAKFLISNICIPNKSAMKTKTSISSLLGVTQEQAALLFGVSRSLWSLVEIGKRNLPLHATELLGKILVKIQESEATSNSPVARQHDTFNKKLEKLLHENTYQILHLEREIAAAIKKREKESRLRRLKDLLTNLENEKKFQTGMASIINSKVSRTNDVVISNLLFEQEHRMELLQFEKSLLESKLQSLKLKMIMPKAENNPAL</sequence>
<reference evidence="2 3" key="1">
    <citation type="submission" date="2016-10" db="EMBL/GenBank/DDBJ databases">
        <authorList>
            <person name="de Groot N.N."/>
        </authorList>
    </citation>
    <scope>NUCLEOTIDE SEQUENCE [LARGE SCALE GENOMIC DNA]</scope>
    <source>
        <strain evidence="2 3">CGMCC 1.10076</strain>
    </source>
</reference>
<gene>
    <name evidence="2" type="ORF">SAMN04487935_3277</name>
</gene>
<evidence type="ECO:0000313" key="3">
    <source>
        <dbReference type="Proteomes" id="UP000199580"/>
    </source>
</evidence>
<protein>
    <recommendedName>
        <fullName evidence="4">Helix-turn-helix</fullName>
    </recommendedName>
</protein>
<evidence type="ECO:0008006" key="4">
    <source>
        <dbReference type="Google" id="ProtNLM"/>
    </source>
</evidence>